<keyword evidence="3" id="KW-0949">S-adenosyl-L-methionine</keyword>
<keyword evidence="4" id="KW-0694">RNA-binding</keyword>
<evidence type="ECO:0000256" key="4">
    <source>
        <dbReference type="ARBA" id="ARBA00022884"/>
    </source>
</evidence>
<sequence length="200" mass="21552">MRDYWTFLQRVVRNPGLVGAVAPSSPELAAAMAAVVPSTGSPVVVELGPGTGALSRAISQRLPESGRHIAIELDSGMVEHLRAELPWLEVIQGDAAELTALLDKAGVSRADVVISGLPWAVFSAELQRKILTEVGLALSATGAFTTFTYLHATGMKSARRFRQQLESNFDEVLVTRTVWRNVPPALFYVCRRPLTAGTQA</sequence>
<evidence type="ECO:0000256" key="1">
    <source>
        <dbReference type="ARBA" id="ARBA00022603"/>
    </source>
</evidence>
<keyword evidence="7" id="KW-1185">Reference proteome</keyword>
<dbReference type="EMBL" id="JNVU01000031">
    <property type="protein sequence ID" value="KEI43916.1"/>
    <property type="molecule type" value="Genomic_DNA"/>
</dbReference>
<evidence type="ECO:0000313" key="7">
    <source>
        <dbReference type="Proteomes" id="UP000031419"/>
    </source>
</evidence>
<keyword evidence="2 6" id="KW-0808">Transferase</keyword>
<dbReference type="SUPFAM" id="SSF53335">
    <property type="entry name" value="S-adenosyl-L-methionine-dependent methyltransferases"/>
    <property type="match status" value="1"/>
</dbReference>
<dbReference type="SMART" id="SM00650">
    <property type="entry name" value="rADc"/>
    <property type="match status" value="1"/>
</dbReference>
<dbReference type="STRING" id="28042.GU90_13160"/>
<evidence type="ECO:0000313" key="6">
    <source>
        <dbReference type="EMBL" id="KEI43916.1"/>
    </source>
</evidence>
<dbReference type="Proteomes" id="UP000031419">
    <property type="component" value="Unassembled WGS sequence"/>
</dbReference>
<dbReference type="InterPro" id="IPR029063">
    <property type="entry name" value="SAM-dependent_MTases_sf"/>
</dbReference>
<dbReference type="PANTHER" id="PTHR11727:SF7">
    <property type="entry name" value="DIMETHYLADENOSINE TRANSFERASE-RELATED"/>
    <property type="match status" value="1"/>
</dbReference>
<dbReference type="InterPro" id="IPR001737">
    <property type="entry name" value="KsgA/Erm"/>
</dbReference>
<organism evidence="6 7">
    <name type="scientific">Saccharopolyspora rectivirgula</name>
    <dbReference type="NCBI Taxonomy" id="28042"/>
    <lineage>
        <taxon>Bacteria</taxon>
        <taxon>Bacillati</taxon>
        <taxon>Actinomycetota</taxon>
        <taxon>Actinomycetes</taxon>
        <taxon>Pseudonocardiales</taxon>
        <taxon>Pseudonocardiaceae</taxon>
        <taxon>Saccharopolyspora</taxon>
    </lineage>
</organism>
<dbReference type="InterPro" id="IPR041698">
    <property type="entry name" value="Methyltransf_25"/>
</dbReference>
<protein>
    <submittedName>
        <fullName evidence="6">SAM-dependent methyltransferase</fullName>
    </submittedName>
</protein>
<proteinExistence type="predicted"/>
<dbReference type="InterPro" id="IPR020598">
    <property type="entry name" value="rRNA_Ade_methylase_Trfase_N"/>
</dbReference>
<dbReference type="PANTHER" id="PTHR11727">
    <property type="entry name" value="DIMETHYLADENOSINE TRANSFERASE"/>
    <property type="match status" value="1"/>
</dbReference>
<evidence type="ECO:0000259" key="5">
    <source>
        <dbReference type="SMART" id="SM00650"/>
    </source>
</evidence>
<evidence type="ECO:0000256" key="2">
    <source>
        <dbReference type="ARBA" id="ARBA00022679"/>
    </source>
</evidence>
<feature type="domain" description="Ribosomal RNA adenine methylase transferase N-terminal" evidence="5">
    <location>
        <begin position="28"/>
        <end position="166"/>
    </location>
</feature>
<accession>A0A073AX49</accession>
<gene>
    <name evidence="6" type="ORF">GU90_13160</name>
</gene>
<name>A0A073AX49_9PSEU</name>
<dbReference type="eggNOG" id="COG3963">
    <property type="taxonomic scope" value="Bacteria"/>
</dbReference>
<dbReference type="GO" id="GO:0000179">
    <property type="term" value="F:rRNA (adenine-N6,N6-)-dimethyltransferase activity"/>
    <property type="evidence" value="ECO:0007669"/>
    <property type="project" value="InterPro"/>
</dbReference>
<dbReference type="Gene3D" id="3.40.50.150">
    <property type="entry name" value="Vaccinia Virus protein VP39"/>
    <property type="match status" value="1"/>
</dbReference>
<dbReference type="GO" id="GO:0003723">
    <property type="term" value="F:RNA binding"/>
    <property type="evidence" value="ECO:0007669"/>
    <property type="project" value="UniProtKB-KW"/>
</dbReference>
<keyword evidence="1 6" id="KW-0489">Methyltransferase</keyword>
<evidence type="ECO:0000256" key="3">
    <source>
        <dbReference type="ARBA" id="ARBA00022691"/>
    </source>
</evidence>
<comment type="caution">
    <text evidence="6">The sequence shown here is derived from an EMBL/GenBank/DDBJ whole genome shotgun (WGS) entry which is preliminary data.</text>
</comment>
<dbReference type="Pfam" id="PF13649">
    <property type="entry name" value="Methyltransf_25"/>
    <property type="match status" value="1"/>
</dbReference>
<reference evidence="6 7" key="1">
    <citation type="submission" date="2014-06" db="EMBL/GenBank/DDBJ databases">
        <title>Saccharopolyspora rectivirgula DSM-43113 Genome sequencing.</title>
        <authorList>
            <person name="Barrera C."/>
            <person name="Millon L."/>
            <person name="Rognon B."/>
            <person name="Zaugg C."/>
            <person name="Monod M."/>
        </authorList>
    </citation>
    <scope>NUCLEOTIDE SEQUENCE [LARGE SCALE GENOMIC DNA]</scope>
    <source>
        <strain evidence="6 7">DSM 43113</strain>
    </source>
</reference>
<dbReference type="AlphaFoldDB" id="A0A073AX49"/>
<dbReference type="CDD" id="cd02440">
    <property type="entry name" value="AdoMet_MTases"/>
    <property type="match status" value="1"/>
</dbReference>